<name>A0A2R6W4L1_MARPO</name>
<evidence type="ECO:0000313" key="2">
    <source>
        <dbReference type="Proteomes" id="UP000244005"/>
    </source>
</evidence>
<dbReference type="EMBL" id="KZ772824">
    <property type="protein sequence ID" value="PTQ28784.1"/>
    <property type="molecule type" value="Genomic_DNA"/>
</dbReference>
<reference evidence="2" key="1">
    <citation type="journal article" date="2017" name="Cell">
        <title>Insights into land plant evolution garnered from the Marchantia polymorpha genome.</title>
        <authorList>
            <person name="Bowman J.L."/>
            <person name="Kohchi T."/>
            <person name="Yamato K.T."/>
            <person name="Jenkins J."/>
            <person name="Shu S."/>
            <person name="Ishizaki K."/>
            <person name="Yamaoka S."/>
            <person name="Nishihama R."/>
            <person name="Nakamura Y."/>
            <person name="Berger F."/>
            <person name="Adam C."/>
            <person name="Aki S.S."/>
            <person name="Althoff F."/>
            <person name="Araki T."/>
            <person name="Arteaga-Vazquez M.A."/>
            <person name="Balasubrmanian S."/>
            <person name="Barry K."/>
            <person name="Bauer D."/>
            <person name="Boehm C.R."/>
            <person name="Briginshaw L."/>
            <person name="Caballero-Perez J."/>
            <person name="Catarino B."/>
            <person name="Chen F."/>
            <person name="Chiyoda S."/>
            <person name="Chovatia M."/>
            <person name="Davies K.M."/>
            <person name="Delmans M."/>
            <person name="Demura T."/>
            <person name="Dierschke T."/>
            <person name="Dolan L."/>
            <person name="Dorantes-Acosta A.E."/>
            <person name="Eklund D.M."/>
            <person name="Florent S.N."/>
            <person name="Flores-Sandoval E."/>
            <person name="Fujiyama A."/>
            <person name="Fukuzawa H."/>
            <person name="Galik B."/>
            <person name="Grimanelli D."/>
            <person name="Grimwood J."/>
            <person name="Grossniklaus U."/>
            <person name="Hamada T."/>
            <person name="Haseloff J."/>
            <person name="Hetherington A.J."/>
            <person name="Higo A."/>
            <person name="Hirakawa Y."/>
            <person name="Hundley H.N."/>
            <person name="Ikeda Y."/>
            <person name="Inoue K."/>
            <person name="Inoue S.I."/>
            <person name="Ishida S."/>
            <person name="Jia Q."/>
            <person name="Kakita M."/>
            <person name="Kanazawa T."/>
            <person name="Kawai Y."/>
            <person name="Kawashima T."/>
            <person name="Kennedy M."/>
            <person name="Kinose K."/>
            <person name="Kinoshita T."/>
            <person name="Kohara Y."/>
            <person name="Koide E."/>
            <person name="Komatsu K."/>
            <person name="Kopischke S."/>
            <person name="Kubo M."/>
            <person name="Kyozuka J."/>
            <person name="Lagercrantz U."/>
            <person name="Lin S.S."/>
            <person name="Lindquist E."/>
            <person name="Lipzen A.M."/>
            <person name="Lu C.W."/>
            <person name="De Luna E."/>
            <person name="Martienssen R.A."/>
            <person name="Minamino N."/>
            <person name="Mizutani M."/>
            <person name="Mizutani M."/>
            <person name="Mochizuki N."/>
            <person name="Monte I."/>
            <person name="Mosher R."/>
            <person name="Nagasaki H."/>
            <person name="Nakagami H."/>
            <person name="Naramoto S."/>
            <person name="Nishitani K."/>
            <person name="Ohtani M."/>
            <person name="Okamoto T."/>
            <person name="Okumura M."/>
            <person name="Phillips J."/>
            <person name="Pollak B."/>
            <person name="Reinders A."/>
            <person name="Rovekamp M."/>
            <person name="Sano R."/>
            <person name="Sawa S."/>
            <person name="Schmid M.W."/>
            <person name="Shirakawa M."/>
            <person name="Solano R."/>
            <person name="Spunde A."/>
            <person name="Suetsugu N."/>
            <person name="Sugano S."/>
            <person name="Sugiyama A."/>
            <person name="Sun R."/>
            <person name="Suzuki Y."/>
            <person name="Takenaka M."/>
            <person name="Takezawa D."/>
            <person name="Tomogane H."/>
            <person name="Tsuzuki M."/>
            <person name="Ueda T."/>
            <person name="Umeda M."/>
            <person name="Ward J.M."/>
            <person name="Watanabe Y."/>
            <person name="Yazaki K."/>
            <person name="Yokoyama R."/>
            <person name="Yoshitake Y."/>
            <person name="Yotsui I."/>
            <person name="Zachgo S."/>
            <person name="Schmutz J."/>
        </authorList>
    </citation>
    <scope>NUCLEOTIDE SEQUENCE [LARGE SCALE GENOMIC DNA]</scope>
    <source>
        <strain evidence="2">Tak-1</strain>
    </source>
</reference>
<evidence type="ECO:0000313" key="1">
    <source>
        <dbReference type="EMBL" id="PTQ28784.1"/>
    </source>
</evidence>
<keyword evidence="2" id="KW-1185">Reference proteome</keyword>
<dbReference type="AlphaFoldDB" id="A0A2R6W4L1"/>
<protein>
    <submittedName>
        <fullName evidence="1">Uncharacterized protein</fullName>
    </submittedName>
</protein>
<accession>A0A2R6W4L1</accession>
<dbReference type="Gramene" id="Mp8g16500.1">
    <property type="protein sequence ID" value="Mp8g16500.1.cds1"/>
    <property type="gene ID" value="Mp8g16500"/>
</dbReference>
<dbReference type="Proteomes" id="UP000244005">
    <property type="component" value="Unassembled WGS sequence"/>
</dbReference>
<sequence length="86" mass="9808">MTCIKLERKACSFAYFQQHNTQGGNLASVSDNRTQVHWSPSLGDLPSSVSFIRLCRGLSMSSCLWRTFARSRSFCRLLRFVDSDIK</sequence>
<organism evidence="1 2">
    <name type="scientific">Marchantia polymorpha</name>
    <name type="common">Common liverwort</name>
    <name type="synonym">Marchantia aquatica</name>
    <dbReference type="NCBI Taxonomy" id="3197"/>
    <lineage>
        <taxon>Eukaryota</taxon>
        <taxon>Viridiplantae</taxon>
        <taxon>Streptophyta</taxon>
        <taxon>Embryophyta</taxon>
        <taxon>Marchantiophyta</taxon>
        <taxon>Marchantiopsida</taxon>
        <taxon>Marchantiidae</taxon>
        <taxon>Marchantiales</taxon>
        <taxon>Marchantiaceae</taxon>
        <taxon>Marchantia</taxon>
    </lineage>
</organism>
<proteinExistence type="predicted"/>
<gene>
    <name evidence="1" type="ORF">MARPO_0154s0014</name>
</gene>